<protein>
    <submittedName>
        <fullName evidence="1">Fumarate and nitrate reduction regulatory protein</fullName>
    </submittedName>
</protein>
<dbReference type="Gene3D" id="1.10.10.10">
    <property type="entry name" value="Winged helix-like DNA-binding domain superfamily/Winged helix DNA-binding domain"/>
    <property type="match status" value="1"/>
</dbReference>
<dbReference type="Pfam" id="PF13545">
    <property type="entry name" value="HTH_Crp_2"/>
    <property type="match status" value="1"/>
</dbReference>
<dbReference type="GO" id="GO:0003700">
    <property type="term" value="F:DNA-binding transcription factor activity"/>
    <property type="evidence" value="ECO:0007669"/>
    <property type="project" value="TreeGrafter"/>
</dbReference>
<dbReference type="RefSeq" id="WP_096349773.1">
    <property type="nucleotide sequence ID" value="NZ_AP017313.1"/>
</dbReference>
<dbReference type="Pfam" id="PF00027">
    <property type="entry name" value="cNMP_binding"/>
    <property type="match status" value="1"/>
</dbReference>
<dbReference type="AlphaFoldDB" id="A0A110B366"/>
<dbReference type="SMART" id="SM00419">
    <property type="entry name" value="HTH_CRP"/>
    <property type="match status" value="1"/>
</dbReference>
<dbReference type="SMART" id="SM00100">
    <property type="entry name" value="cNMP"/>
    <property type="match status" value="1"/>
</dbReference>
<gene>
    <name evidence="1" type="primary">fnr_1</name>
    <name evidence="1" type="ORF">MgSA37_00607</name>
</gene>
<dbReference type="InterPro" id="IPR050397">
    <property type="entry name" value="Env_Response_Regulators"/>
</dbReference>
<dbReference type="InterPro" id="IPR000595">
    <property type="entry name" value="cNMP-bd_dom"/>
</dbReference>
<dbReference type="KEGG" id="mgot:MgSA37_00607"/>
<keyword evidence="2" id="KW-1185">Reference proteome</keyword>
<dbReference type="PANTHER" id="PTHR24567">
    <property type="entry name" value="CRP FAMILY TRANSCRIPTIONAL REGULATORY PROTEIN"/>
    <property type="match status" value="1"/>
</dbReference>
<dbReference type="PROSITE" id="PS50042">
    <property type="entry name" value="CNMP_BINDING_3"/>
    <property type="match status" value="1"/>
</dbReference>
<dbReference type="OrthoDB" id="9127033at2"/>
<dbReference type="PANTHER" id="PTHR24567:SF74">
    <property type="entry name" value="HTH-TYPE TRANSCRIPTIONAL REGULATOR ARCR"/>
    <property type="match status" value="1"/>
</dbReference>
<dbReference type="SUPFAM" id="SSF46785">
    <property type="entry name" value="Winged helix' DNA-binding domain"/>
    <property type="match status" value="1"/>
</dbReference>
<dbReference type="InterPro" id="IPR036390">
    <property type="entry name" value="WH_DNA-bd_sf"/>
</dbReference>
<dbReference type="InterPro" id="IPR012318">
    <property type="entry name" value="HTH_CRP"/>
</dbReference>
<proteinExistence type="predicted"/>
<evidence type="ECO:0000313" key="1">
    <source>
        <dbReference type="EMBL" id="BAU52446.1"/>
    </source>
</evidence>
<dbReference type="InterPro" id="IPR018490">
    <property type="entry name" value="cNMP-bd_dom_sf"/>
</dbReference>
<sequence length="235" mass="26527">MSLSGIFPIERWNFTTQSILNVLSDEDFNYLVSHQSDQEYHKGEVIFREGTVPAGIFIVKKGKVKKYKTDRGGKEQIIYVANEGELIGYHAVLSGERYPDSAAALETSLLSFIPAEDFMEVLNRSPNFTHRLLKALSHEFTVLTNSISVFAQRTATERLAIALIVLREKFKDVNSGNKDTDLNISRADLANMAGIAQENVIRLLKEFKDEGILSTEGRKIRILDIQSLVKKSNYR</sequence>
<dbReference type="EMBL" id="AP017313">
    <property type="protein sequence ID" value="BAU52446.1"/>
    <property type="molecule type" value="Genomic_DNA"/>
</dbReference>
<dbReference type="InterPro" id="IPR014710">
    <property type="entry name" value="RmlC-like_jellyroll"/>
</dbReference>
<evidence type="ECO:0000313" key="2">
    <source>
        <dbReference type="Proteomes" id="UP000218263"/>
    </source>
</evidence>
<accession>A0A110B366</accession>
<dbReference type="InterPro" id="IPR036388">
    <property type="entry name" value="WH-like_DNA-bd_sf"/>
</dbReference>
<name>A0A110B366_9SPHI</name>
<dbReference type="Proteomes" id="UP000218263">
    <property type="component" value="Chromosome"/>
</dbReference>
<dbReference type="CDD" id="cd00038">
    <property type="entry name" value="CAP_ED"/>
    <property type="match status" value="1"/>
</dbReference>
<dbReference type="GO" id="GO:0003677">
    <property type="term" value="F:DNA binding"/>
    <property type="evidence" value="ECO:0007669"/>
    <property type="project" value="UniProtKB-KW"/>
</dbReference>
<dbReference type="Gene3D" id="2.60.120.10">
    <property type="entry name" value="Jelly Rolls"/>
    <property type="match status" value="1"/>
</dbReference>
<organism evidence="1 2">
    <name type="scientific">Mucilaginibacter gotjawali</name>
    <dbReference type="NCBI Taxonomy" id="1550579"/>
    <lineage>
        <taxon>Bacteria</taxon>
        <taxon>Pseudomonadati</taxon>
        <taxon>Bacteroidota</taxon>
        <taxon>Sphingobacteriia</taxon>
        <taxon>Sphingobacteriales</taxon>
        <taxon>Sphingobacteriaceae</taxon>
        <taxon>Mucilaginibacter</taxon>
    </lineage>
</organism>
<dbReference type="PRINTS" id="PR00034">
    <property type="entry name" value="HTHCRP"/>
</dbReference>
<dbReference type="GO" id="GO:0005829">
    <property type="term" value="C:cytosol"/>
    <property type="evidence" value="ECO:0007669"/>
    <property type="project" value="TreeGrafter"/>
</dbReference>
<dbReference type="PROSITE" id="PS51063">
    <property type="entry name" value="HTH_CRP_2"/>
    <property type="match status" value="1"/>
</dbReference>
<reference evidence="1 2" key="1">
    <citation type="submission" date="2015-12" db="EMBL/GenBank/DDBJ databases">
        <title>Genome sequence of Mucilaginibacter gotjawali.</title>
        <authorList>
            <person name="Lee J.S."/>
            <person name="Lee K.C."/>
            <person name="Kim K.K."/>
            <person name="Lee B.W."/>
        </authorList>
    </citation>
    <scope>NUCLEOTIDE SEQUENCE [LARGE SCALE GENOMIC DNA]</scope>
    <source>
        <strain evidence="1 2">SA3-7</strain>
    </source>
</reference>
<dbReference type="SUPFAM" id="SSF51206">
    <property type="entry name" value="cAMP-binding domain-like"/>
    <property type="match status" value="1"/>
</dbReference>